<accession>A0A8X6UVV7</accession>
<dbReference type="EMBL" id="BMAW01037706">
    <property type="protein sequence ID" value="GFU49550.1"/>
    <property type="molecule type" value="Genomic_DNA"/>
</dbReference>
<evidence type="ECO:0000313" key="3">
    <source>
        <dbReference type="Proteomes" id="UP000887013"/>
    </source>
</evidence>
<protein>
    <submittedName>
        <fullName evidence="2">Uncharacterized protein</fullName>
    </submittedName>
</protein>
<name>A0A8X6UVV7_NEPPI</name>
<comment type="caution">
    <text evidence="2">The sequence shown here is derived from an EMBL/GenBank/DDBJ whole genome shotgun (WGS) entry which is preliminary data.</text>
</comment>
<feature type="compositionally biased region" description="Polar residues" evidence="1">
    <location>
        <begin position="70"/>
        <end position="79"/>
    </location>
</feature>
<evidence type="ECO:0000313" key="2">
    <source>
        <dbReference type="EMBL" id="GFU49550.1"/>
    </source>
</evidence>
<organism evidence="2 3">
    <name type="scientific">Nephila pilipes</name>
    <name type="common">Giant wood spider</name>
    <name type="synonym">Nephila maculata</name>
    <dbReference type="NCBI Taxonomy" id="299642"/>
    <lineage>
        <taxon>Eukaryota</taxon>
        <taxon>Metazoa</taxon>
        <taxon>Ecdysozoa</taxon>
        <taxon>Arthropoda</taxon>
        <taxon>Chelicerata</taxon>
        <taxon>Arachnida</taxon>
        <taxon>Araneae</taxon>
        <taxon>Araneomorphae</taxon>
        <taxon>Entelegynae</taxon>
        <taxon>Araneoidea</taxon>
        <taxon>Nephilidae</taxon>
        <taxon>Nephila</taxon>
    </lineage>
</organism>
<reference evidence="2" key="1">
    <citation type="submission" date="2020-08" db="EMBL/GenBank/DDBJ databases">
        <title>Multicomponent nature underlies the extraordinary mechanical properties of spider dragline silk.</title>
        <authorList>
            <person name="Kono N."/>
            <person name="Nakamura H."/>
            <person name="Mori M."/>
            <person name="Yoshida Y."/>
            <person name="Ohtoshi R."/>
            <person name="Malay A.D."/>
            <person name="Moran D.A.P."/>
            <person name="Tomita M."/>
            <person name="Numata K."/>
            <person name="Arakawa K."/>
        </authorList>
    </citation>
    <scope>NUCLEOTIDE SEQUENCE</scope>
</reference>
<proteinExistence type="predicted"/>
<feature type="compositionally biased region" description="Polar residues" evidence="1">
    <location>
        <begin position="42"/>
        <end position="61"/>
    </location>
</feature>
<evidence type="ECO:0000256" key="1">
    <source>
        <dbReference type="SAM" id="MobiDB-lite"/>
    </source>
</evidence>
<gene>
    <name evidence="2" type="ORF">NPIL_254511</name>
</gene>
<sequence length="91" mass="10418">METNQKRSISFLILHSQEESLLQPRISLDSPKKSPIYHSQPKDNSPAQTLTSHLRIQQRGTPMSFGARQLRSNKGTPTSADERTKEEKKRM</sequence>
<keyword evidence="3" id="KW-1185">Reference proteome</keyword>
<feature type="region of interest" description="Disordered" evidence="1">
    <location>
        <begin position="20"/>
        <end position="91"/>
    </location>
</feature>
<dbReference type="Proteomes" id="UP000887013">
    <property type="component" value="Unassembled WGS sequence"/>
</dbReference>
<feature type="compositionally biased region" description="Basic and acidic residues" evidence="1">
    <location>
        <begin position="80"/>
        <end position="91"/>
    </location>
</feature>
<dbReference type="AlphaFoldDB" id="A0A8X6UVV7"/>